<name>A0A3P8YIL7_ESOLU</name>
<dbReference type="CDD" id="cd00882">
    <property type="entry name" value="Ras_like_GTPase"/>
    <property type="match status" value="1"/>
</dbReference>
<dbReference type="SUPFAM" id="SSF52540">
    <property type="entry name" value="P-loop containing nucleoside triphosphate hydrolases"/>
    <property type="match status" value="1"/>
</dbReference>
<dbReference type="PANTHER" id="PTHR47308">
    <property type="entry name" value="NUCLEAR GTPASE SLIP-GC"/>
    <property type="match status" value="1"/>
</dbReference>
<dbReference type="GeneTree" id="ENSGT00390000007091"/>
<feature type="domain" description="CARD" evidence="2">
    <location>
        <begin position="940"/>
        <end position="1023"/>
    </location>
</feature>
<dbReference type="Ensembl" id="ENSELUT00000025756.3">
    <property type="protein sequence ID" value="ENSELUP00000016424.2"/>
    <property type="gene ID" value="ENSELUG00000016238.3"/>
</dbReference>
<dbReference type="GO" id="GO:0042981">
    <property type="term" value="P:regulation of apoptotic process"/>
    <property type="evidence" value="ECO:0007669"/>
    <property type="project" value="InterPro"/>
</dbReference>
<dbReference type="RefSeq" id="XP_010903620.2">
    <property type="nucleotide sequence ID" value="XM_010905318.5"/>
</dbReference>
<keyword evidence="4" id="KW-1185">Reference proteome</keyword>
<feature type="compositionally biased region" description="Basic and acidic residues" evidence="1">
    <location>
        <begin position="149"/>
        <end position="164"/>
    </location>
</feature>
<dbReference type="STRING" id="8010.ENSELUP00000016424"/>
<dbReference type="InterPro" id="IPR053082">
    <property type="entry name" value="Nuclear_GTPase_SLIP-GC"/>
</dbReference>
<dbReference type="InterPro" id="IPR013761">
    <property type="entry name" value="SAM/pointed_sf"/>
</dbReference>
<dbReference type="SUPFAM" id="SSF47986">
    <property type="entry name" value="DEATH domain"/>
    <property type="match status" value="1"/>
</dbReference>
<dbReference type="Pfam" id="PF00350">
    <property type="entry name" value="Dynamin_N"/>
    <property type="match status" value="1"/>
</dbReference>
<dbReference type="Pfam" id="PF00619">
    <property type="entry name" value="CARD"/>
    <property type="match status" value="1"/>
</dbReference>
<dbReference type="Gene3D" id="3.40.50.300">
    <property type="entry name" value="P-loop containing nucleotide triphosphate hydrolases"/>
    <property type="match status" value="2"/>
</dbReference>
<reference evidence="3" key="4">
    <citation type="submission" date="2025-09" db="UniProtKB">
        <authorList>
            <consortium name="Ensembl"/>
        </authorList>
    </citation>
    <scope>IDENTIFICATION</scope>
</reference>
<dbReference type="FunCoup" id="A0A3P8YIL7">
    <property type="interactions" value="57"/>
</dbReference>
<reference evidence="3" key="2">
    <citation type="submission" date="2020-02" db="EMBL/GenBank/DDBJ databases">
        <title>Esox lucius (northern pike) genome, fEsoLuc1, primary haplotype.</title>
        <authorList>
            <person name="Myers G."/>
            <person name="Karagic N."/>
            <person name="Meyer A."/>
            <person name="Pippel M."/>
            <person name="Reichard M."/>
            <person name="Winkler S."/>
            <person name="Tracey A."/>
            <person name="Sims Y."/>
            <person name="Howe K."/>
            <person name="Rhie A."/>
            <person name="Formenti G."/>
            <person name="Durbin R."/>
            <person name="Fedrigo O."/>
            <person name="Jarvis E.D."/>
        </authorList>
    </citation>
    <scope>NUCLEOTIDE SEQUENCE [LARGE SCALE GENOMIC DNA]</scope>
</reference>
<dbReference type="GeneID" id="105031096"/>
<accession>A0A3P8YIL7</accession>
<dbReference type="InParanoid" id="A0A3P8YIL7"/>
<dbReference type="OrthoDB" id="3598281at2759"/>
<dbReference type="Bgee" id="ENSELUG00000016238">
    <property type="expression patterns" value="Expressed in nose and 9 other cell types or tissues"/>
</dbReference>
<dbReference type="Gene3D" id="1.10.150.50">
    <property type="entry name" value="Transcription Factor, Ets-1"/>
    <property type="match status" value="1"/>
</dbReference>
<reference evidence="4" key="1">
    <citation type="journal article" date="2014" name="PLoS ONE">
        <title>The genome and linkage map of the northern pike (Esox lucius): conserved synteny revealed between the salmonid sister group and the Neoteleostei.</title>
        <authorList>
            <person name="Rondeau E.B."/>
            <person name="Minkley D.R."/>
            <person name="Leong J.S."/>
            <person name="Messmer A.M."/>
            <person name="Jantzen J.R."/>
            <person name="von Schalburg K.R."/>
            <person name="Lemon C."/>
            <person name="Bird N.H."/>
            <person name="Koop B.F."/>
        </authorList>
    </citation>
    <scope>NUCLEOTIDE SEQUENCE</scope>
</reference>
<sequence length="1025" mass="116906">MASSSFVRDLLTNWKLSKWIKNFEDEEINEEGFQLLKEKDIMDLIPKIGPRRIFIRKHKTFIKKRQKTRNEDKNVQEATSSSASFITTCKTSSGNAEEPCQKAIVNSIRSPIMAKRTMVNMGSLPKTTKSGVGETDLCQPSTRMGPPSTDKRKSDGDDANEQTKKQKRSAASRTTETFDSQKKTEVKKIMQSLRSTLNELPSTKLTDFLRDKFEMLEKDKKKIVGVFGKTGAGKSSLINTILGETKLLPSGNQGACTSVMIQVEANMTNEKYIAEIEFITVQEWEDELSSIFIGRSCEVGEDEDRDNSNDDDDDVEIISAFYGKYGNGKTLEELMDKKNFSKIPEFRSSVKKEFLCDTAEELSEKISCFTRSDTQNDEPQYWPLVKCITLKVPNSKDLLEHVVLVDLPGNGDCNKSRDEMWKRFVGNCSAVWIVSDIARATSEKECWEVFDSTVSLFGPGGECQSISFICTKTDDIEESQKDDARTSILTRNEITKMKVRDKFYKQKKVKKHFSGVENFFKVFTVSSKEYKKSKHLEKEETEIPHLQEFLRNLNDHHSRTSDYISGAYGILSLIQGAKNSNMTDCKEVCQDLEKRLMDNLKSISKFMEEPCKVFEQFLSLGVQQSEVSCEKLMDKVISPKGKKGSGYHQVLKALCKNDGVHRPKRKKNRGKEINLNECLASPMRSCIDEQFKCFFPNDKQGPIREQIENFTLDANSLISKHPSVTLHLKFLEMEERELKAELIAELRERKKKIYFSLTESIKKSMYLGYRRASLHTGKDSMKRMKAELHQHVKNTHIFQKAKDHMLDCLTKLKKHIVVQLKSKLEKSFEISLKTHNSLIFQDNVSEDYNKIKELMDDSSTVPVTPISDPHTKTTAFQSMLGNGNKLVQNMKITATIDPDQPNIEHKPTLLDSERNEPSVSKCQVPTDAETLQNHLSDVAFVNKNRSALIQRTNMVERIADDLFLDMMIQDDIYLKISKVSPSQEQMKMLLEVVEAGGKTVTSAFYKSLRKYELPLVQDLESASHL</sequence>
<dbReference type="InterPro" id="IPR045063">
    <property type="entry name" value="Dynamin_N"/>
</dbReference>
<dbReference type="AlphaFoldDB" id="A0A3P8YIL7"/>
<protein>
    <recommendedName>
        <fullName evidence="2">CARD domain-containing protein</fullName>
    </recommendedName>
</protein>
<dbReference type="PROSITE" id="PS50209">
    <property type="entry name" value="CARD"/>
    <property type="match status" value="1"/>
</dbReference>
<dbReference type="GO" id="GO:0003924">
    <property type="term" value="F:GTPase activity"/>
    <property type="evidence" value="ECO:0007669"/>
    <property type="project" value="TreeGrafter"/>
</dbReference>
<dbReference type="InterPro" id="IPR011029">
    <property type="entry name" value="DEATH-like_dom_sf"/>
</dbReference>
<dbReference type="PANTHER" id="PTHR47308:SF1">
    <property type="entry name" value="NUCLEAR GTPASE SLIP-GC"/>
    <property type="match status" value="1"/>
</dbReference>
<organism evidence="3 4">
    <name type="scientific">Esox lucius</name>
    <name type="common">Northern pike</name>
    <dbReference type="NCBI Taxonomy" id="8010"/>
    <lineage>
        <taxon>Eukaryota</taxon>
        <taxon>Metazoa</taxon>
        <taxon>Chordata</taxon>
        <taxon>Craniata</taxon>
        <taxon>Vertebrata</taxon>
        <taxon>Euteleostomi</taxon>
        <taxon>Actinopterygii</taxon>
        <taxon>Neopterygii</taxon>
        <taxon>Teleostei</taxon>
        <taxon>Protacanthopterygii</taxon>
        <taxon>Esociformes</taxon>
        <taxon>Esocidae</taxon>
        <taxon>Esox</taxon>
    </lineage>
</organism>
<dbReference type="OMA" id="IEQCFAH"/>
<evidence type="ECO:0000313" key="3">
    <source>
        <dbReference type="Ensembl" id="ENSELUP00000016424.2"/>
    </source>
</evidence>
<dbReference type="InterPro" id="IPR027417">
    <property type="entry name" value="P-loop_NTPase"/>
</dbReference>
<dbReference type="Gene3D" id="1.10.533.10">
    <property type="entry name" value="Death Domain, Fas"/>
    <property type="match status" value="1"/>
</dbReference>
<dbReference type="KEGG" id="els:105031096"/>
<evidence type="ECO:0000259" key="2">
    <source>
        <dbReference type="PROSITE" id="PS50209"/>
    </source>
</evidence>
<proteinExistence type="predicted"/>
<evidence type="ECO:0000313" key="4">
    <source>
        <dbReference type="Proteomes" id="UP000265140"/>
    </source>
</evidence>
<reference evidence="3" key="3">
    <citation type="submission" date="2025-08" db="UniProtKB">
        <authorList>
            <consortium name="Ensembl"/>
        </authorList>
    </citation>
    <scope>IDENTIFICATION</scope>
</reference>
<feature type="region of interest" description="Disordered" evidence="1">
    <location>
        <begin position="65"/>
        <end position="92"/>
    </location>
</feature>
<dbReference type="InterPro" id="IPR001315">
    <property type="entry name" value="CARD"/>
</dbReference>
<dbReference type="Proteomes" id="UP000265140">
    <property type="component" value="Chromosome 11"/>
</dbReference>
<evidence type="ECO:0000256" key="1">
    <source>
        <dbReference type="SAM" id="MobiDB-lite"/>
    </source>
</evidence>
<feature type="region of interest" description="Disordered" evidence="1">
    <location>
        <begin position="122"/>
        <end position="183"/>
    </location>
</feature>
<feature type="compositionally biased region" description="Polar residues" evidence="1">
    <location>
        <begin position="76"/>
        <end position="92"/>
    </location>
</feature>